<dbReference type="CDD" id="cd00090">
    <property type="entry name" value="HTH_ARSR"/>
    <property type="match status" value="1"/>
</dbReference>
<keyword evidence="2" id="KW-0238">DNA-binding</keyword>
<dbReference type="NCBIfam" id="NF033788">
    <property type="entry name" value="HTH_metalloreg"/>
    <property type="match status" value="1"/>
</dbReference>
<dbReference type="InterPro" id="IPR036390">
    <property type="entry name" value="WH_DNA-bd_sf"/>
</dbReference>
<dbReference type="InterPro" id="IPR051081">
    <property type="entry name" value="HTH_MetalResp_TranReg"/>
</dbReference>
<dbReference type="InterPro" id="IPR011991">
    <property type="entry name" value="ArsR-like_HTH"/>
</dbReference>
<dbReference type="SUPFAM" id="SSF46785">
    <property type="entry name" value="Winged helix' DNA-binding domain"/>
    <property type="match status" value="1"/>
</dbReference>
<dbReference type="STRING" id="999627.SAMN05216236_101175"/>
<reference evidence="5 6" key="1">
    <citation type="submission" date="2016-10" db="EMBL/GenBank/DDBJ databases">
        <authorList>
            <person name="de Groot N.N."/>
        </authorList>
    </citation>
    <scope>NUCLEOTIDE SEQUENCE [LARGE SCALE GENOMIC DNA]</scope>
    <source>
        <strain evidence="5 6">CGMCC 1.10959</strain>
    </source>
</reference>
<dbReference type="PRINTS" id="PR00778">
    <property type="entry name" value="HTHARSR"/>
</dbReference>
<dbReference type="PANTHER" id="PTHR33154:SF33">
    <property type="entry name" value="TRANSCRIPTIONAL REPRESSOR SDPR"/>
    <property type="match status" value="1"/>
</dbReference>
<evidence type="ECO:0000256" key="2">
    <source>
        <dbReference type="ARBA" id="ARBA00023125"/>
    </source>
</evidence>
<protein>
    <submittedName>
        <fullName evidence="5">Transcriptional regulator, ArsR family</fullName>
    </submittedName>
</protein>
<dbReference type="GO" id="GO:0003700">
    <property type="term" value="F:DNA-binding transcription factor activity"/>
    <property type="evidence" value="ECO:0007669"/>
    <property type="project" value="InterPro"/>
</dbReference>
<dbReference type="eggNOG" id="COG0640">
    <property type="taxonomic scope" value="Bacteria"/>
</dbReference>
<dbReference type="Pfam" id="PF01022">
    <property type="entry name" value="HTH_5"/>
    <property type="match status" value="1"/>
</dbReference>
<gene>
    <name evidence="5" type="ORF">SAMN05216236_101175</name>
</gene>
<dbReference type="PANTHER" id="PTHR33154">
    <property type="entry name" value="TRANSCRIPTIONAL REGULATOR, ARSR FAMILY"/>
    <property type="match status" value="1"/>
</dbReference>
<feature type="domain" description="HTH arsR-type" evidence="4">
    <location>
        <begin position="22"/>
        <end position="117"/>
    </location>
</feature>
<name>A0A1I6XAF4_9RHOB</name>
<proteinExistence type="predicted"/>
<keyword evidence="6" id="KW-1185">Reference proteome</keyword>
<dbReference type="SMART" id="SM00418">
    <property type="entry name" value="HTH_ARSR"/>
    <property type="match status" value="1"/>
</dbReference>
<accession>A0A1I6XAF4</accession>
<evidence type="ECO:0000259" key="4">
    <source>
        <dbReference type="PROSITE" id="PS50987"/>
    </source>
</evidence>
<dbReference type="PROSITE" id="PS50987">
    <property type="entry name" value="HTH_ARSR_2"/>
    <property type="match status" value="1"/>
</dbReference>
<keyword evidence="3" id="KW-0804">Transcription</keyword>
<sequence length="137" mass="15222">MSSPRADAGNLKLTIALNRDLVKYRSMTDLTRTFAALSDTTRLSMVEKLMAQGELSAGDLVADSSVSAPAVSRHLRVLREAGLVRQRVSGTHRYYAVRPQAMQAIVRWTIDHRRFWQGSLARLDSLLALDPEGEDTP</sequence>
<dbReference type="EMBL" id="FPAW01000001">
    <property type="protein sequence ID" value="SFT35308.1"/>
    <property type="molecule type" value="Genomic_DNA"/>
</dbReference>
<dbReference type="InterPro" id="IPR036388">
    <property type="entry name" value="WH-like_DNA-bd_sf"/>
</dbReference>
<dbReference type="GO" id="GO:0003677">
    <property type="term" value="F:DNA binding"/>
    <property type="evidence" value="ECO:0007669"/>
    <property type="project" value="UniProtKB-KW"/>
</dbReference>
<organism evidence="5 6">
    <name type="scientific">Sedimentitalea nanhaiensis</name>
    <dbReference type="NCBI Taxonomy" id="999627"/>
    <lineage>
        <taxon>Bacteria</taxon>
        <taxon>Pseudomonadati</taxon>
        <taxon>Pseudomonadota</taxon>
        <taxon>Alphaproteobacteria</taxon>
        <taxon>Rhodobacterales</taxon>
        <taxon>Paracoccaceae</taxon>
        <taxon>Sedimentitalea</taxon>
    </lineage>
</organism>
<dbReference type="AlphaFoldDB" id="A0A1I6XAF4"/>
<evidence type="ECO:0000313" key="5">
    <source>
        <dbReference type="EMBL" id="SFT35308.1"/>
    </source>
</evidence>
<dbReference type="Proteomes" id="UP000182466">
    <property type="component" value="Unassembled WGS sequence"/>
</dbReference>
<dbReference type="InterPro" id="IPR001845">
    <property type="entry name" value="HTH_ArsR_DNA-bd_dom"/>
</dbReference>
<evidence type="ECO:0000313" key="6">
    <source>
        <dbReference type="Proteomes" id="UP000182466"/>
    </source>
</evidence>
<evidence type="ECO:0000256" key="1">
    <source>
        <dbReference type="ARBA" id="ARBA00023015"/>
    </source>
</evidence>
<dbReference type="Gene3D" id="1.10.10.10">
    <property type="entry name" value="Winged helix-like DNA-binding domain superfamily/Winged helix DNA-binding domain"/>
    <property type="match status" value="1"/>
</dbReference>
<keyword evidence="1" id="KW-0805">Transcription regulation</keyword>
<evidence type="ECO:0000256" key="3">
    <source>
        <dbReference type="ARBA" id="ARBA00023163"/>
    </source>
</evidence>